<evidence type="ECO:0000256" key="1">
    <source>
        <dbReference type="ARBA" id="ARBA00004651"/>
    </source>
</evidence>
<name>A0A927FDK8_9BACT</name>
<comment type="subcellular location">
    <subcellularLocation>
        <location evidence="1">Cell membrane</location>
        <topology evidence="1">Multi-pass membrane protein</topology>
    </subcellularLocation>
</comment>
<keyword evidence="9" id="KW-1185">Reference proteome</keyword>
<keyword evidence="4 7" id="KW-0812">Transmembrane</keyword>
<feature type="transmembrane region" description="Helical" evidence="7">
    <location>
        <begin position="380"/>
        <end position="400"/>
    </location>
</feature>
<organism evidence="8 9">
    <name type="scientific">Pelagicoccus enzymogenes</name>
    <dbReference type="NCBI Taxonomy" id="2773457"/>
    <lineage>
        <taxon>Bacteria</taxon>
        <taxon>Pseudomonadati</taxon>
        <taxon>Verrucomicrobiota</taxon>
        <taxon>Opitutia</taxon>
        <taxon>Puniceicoccales</taxon>
        <taxon>Pelagicoccaceae</taxon>
        <taxon>Pelagicoccus</taxon>
    </lineage>
</organism>
<feature type="transmembrane region" description="Helical" evidence="7">
    <location>
        <begin position="290"/>
        <end position="310"/>
    </location>
</feature>
<evidence type="ECO:0000313" key="8">
    <source>
        <dbReference type="EMBL" id="MBD5781458.1"/>
    </source>
</evidence>
<evidence type="ECO:0000256" key="7">
    <source>
        <dbReference type="SAM" id="Phobius"/>
    </source>
</evidence>
<proteinExistence type="inferred from homology"/>
<accession>A0A927FDK8</accession>
<keyword evidence="3" id="KW-1003">Cell membrane</keyword>
<evidence type="ECO:0000256" key="2">
    <source>
        <dbReference type="ARBA" id="ARBA00007430"/>
    </source>
</evidence>
<keyword evidence="5 7" id="KW-1133">Transmembrane helix</keyword>
<dbReference type="AlphaFoldDB" id="A0A927FDK8"/>
<gene>
    <name evidence="8" type="ORF">IEN85_18300</name>
</gene>
<reference evidence="8" key="1">
    <citation type="submission" date="2020-09" db="EMBL/GenBank/DDBJ databases">
        <title>Pelagicoccus enzymogenes sp. nov. with an EPS production, isolated from marine sediment.</title>
        <authorList>
            <person name="Feng X."/>
        </authorList>
    </citation>
    <scope>NUCLEOTIDE SEQUENCE</scope>
    <source>
        <strain evidence="8">NFK12</strain>
    </source>
</reference>
<dbReference type="GO" id="GO:0005886">
    <property type="term" value="C:plasma membrane"/>
    <property type="evidence" value="ECO:0007669"/>
    <property type="project" value="UniProtKB-SubCell"/>
</dbReference>
<feature type="transmembrane region" description="Helical" evidence="7">
    <location>
        <begin position="12"/>
        <end position="32"/>
    </location>
</feature>
<feature type="transmembrane region" description="Helical" evidence="7">
    <location>
        <begin position="355"/>
        <end position="374"/>
    </location>
</feature>
<dbReference type="EMBL" id="JACYFG010000042">
    <property type="protein sequence ID" value="MBD5781458.1"/>
    <property type="molecule type" value="Genomic_DNA"/>
</dbReference>
<feature type="transmembrane region" description="Helical" evidence="7">
    <location>
        <begin position="79"/>
        <end position="99"/>
    </location>
</feature>
<dbReference type="Proteomes" id="UP000622317">
    <property type="component" value="Unassembled WGS sequence"/>
</dbReference>
<sequence length="431" mass="47396">MINLSNIISGIKWTTLSSAVVSLCAIIKIAILTRYLDKEDFGTFALTNITITLATLISESGICNAMFHKKRIPKKTLSSLFWLAIAISCAVYICILFLSSPIEKFYKADNLSLIINTTSIYIIINTPGRFFRTLINKNMLFSETTKSDLTGAITGLIASTTLAICNFQIWALVLGHLIQALTTTTLLCHHGSRHFRPQLHFSLKSTRSYLKIGLYQTGGQLANFAGRDIDIILIGKFFSPETLGGYSLAKELALKPAAIIGPVINKVLTPTLAGSENADRKQIFLSTQSITSYLGLLLYATLALSSNQAITFAYGSSYSSAATIFSVFCIIMIFRLHMSNIGNLITATGRTHLDLIWNLIVLTASAAAITLTATKEIQDILIAMLIQTFLLIPLYWIVLIRTLTGASAFEYITSTARIFAALKQLKMLRYQ</sequence>
<comment type="caution">
    <text evidence="8">The sequence shown here is derived from an EMBL/GenBank/DDBJ whole genome shotgun (WGS) entry which is preliminary data.</text>
</comment>
<keyword evidence="6 7" id="KW-0472">Membrane</keyword>
<evidence type="ECO:0000256" key="4">
    <source>
        <dbReference type="ARBA" id="ARBA00022692"/>
    </source>
</evidence>
<comment type="similarity">
    <text evidence="2">Belongs to the polysaccharide synthase family.</text>
</comment>
<feature type="transmembrane region" description="Helical" evidence="7">
    <location>
        <begin position="316"/>
        <end position="334"/>
    </location>
</feature>
<evidence type="ECO:0000313" key="9">
    <source>
        <dbReference type="Proteomes" id="UP000622317"/>
    </source>
</evidence>
<dbReference type="InterPro" id="IPR050833">
    <property type="entry name" value="Poly_Biosynth_Transport"/>
</dbReference>
<dbReference type="Pfam" id="PF13440">
    <property type="entry name" value="Polysacc_synt_3"/>
    <property type="match status" value="1"/>
</dbReference>
<dbReference type="RefSeq" id="WP_191618558.1">
    <property type="nucleotide sequence ID" value="NZ_JACYFG010000042.1"/>
</dbReference>
<evidence type="ECO:0000256" key="5">
    <source>
        <dbReference type="ARBA" id="ARBA00022989"/>
    </source>
</evidence>
<evidence type="ECO:0000256" key="6">
    <source>
        <dbReference type="ARBA" id="ARBA00023136"/>
    </source>
</evidence>
<evidence type="ECO:0000256" key="3">
    <source>
        <dbReference type="ARBA" id="ARBA00022475"/>
    </source>
</evidence>
<dbReference type="PANTHER" id="PTHR30250">
    <property type="entry name" value="PST FAMILY PREDICTED COLANIC ACID TRANSPORTER"/>
    <property type="match status" value="1"/>
</dbReference>
<protein>
    <submittedName>
        <fullName evidence="8">Lipopolysaccharide biosynthesis protein</fullName>
    </submittedName>
</protein>
<feature type="transmembrane region" description="Helical" evidence="7">
    <location>
        <begin position="44"/>
        <end position="67"/>
    </location>
</feature>
<dbReference type="CDD" id="cd13127">
    <property type="entry name" value="MATE_tuaB_like"/>
    <property type="match status" value="1"/>
</dbReference>
<dbReference type="PANTHER" id="PTHR30250:SF10">
    <property type="entry name" value="LIPOPOLYSACCHARIDE BIOSYNTHESIS PROTEIN WZXC"/>
    <property type="match status" value="1"/>
</dbReference>